<evidence type="ECO:0000259" key="3">
    <source>
        <dbReference type="Pfam" id="PF07969"/>
    </source>
</evidence>
<dbReference type="GO" id="GO:0008448">
    <property type="term" value="F:N-acetylglucosamine-6-phosphate deacetylase activity"/>
    <property type="evidence" value="ECO:0007669"/>
    <property type="project" value="TreeGrafter"/>
</dbReference>
<dbReference type="Gene3D" id="2.30.40.10">
    <property type="entry name" value="Urease, subunit C, domain 1"/>
    <property type="match status" value="1"/>
</dbReference>
<dbReference type="InterPro" id="IPR011059">
    <property type="entry name" value="Metal-dep_hydrolase_composite"/>
</dbReference>
<dbReference type="AlphaFoldDB" id="A0A5Q2MY83"/>
<gene>
    <name evidence="4" type="ORF">FTV88_1440</name>
</gene>
<dbReference type="Proteomes" id="UP000366051">
    <property type="component" value="Chromosome"/>
</dbReference>
<evidence type="ECO:0000256" key="2">
    <source>
        <dbReference type="ARBA" id="ARBA00022801"/>
    </source>
</evidence>
<dbReference type="RefSeq" id="WP_153724933.1">
    <property type="nucleotide sequence ID" value="NZ_CP045875.1"/>
</dbReference>
<accession>A0A5Q2MY83</accession>
<feature type="domain" description="Amidohydrolase 3" evidence="3">
    <location>
        <begin position="433"/>
        <end position="521"/>
    </location>
</feature>
<sequence length="543" mass="61213">MKRLLILTTALLILFALSFAAIYGGVALLDEYGIELGERAFDYDYVLKNGTIIDGTGGEIYQGDIALRKGKIRFIGIIEPPAHVQVIDATDLYILPGFVDLYSPADLDRAQGQDFEKLVQQGVTSVLAGFGELSSDHGISVLQRQGKNPWPVNRALVTGYKGLAEFLEPYDLFYDLDYGDALMEEHDFLYNSYQLAQNHGLVNYELQREVQKAMAAGAMGLYIDFDQAPGRKLTYDDVRILATILKEQDKVLILSMPLDPQDPVALLQRLIRLQEETEVTILLTPWDYLATAEESLVAVLTEILQEAQESQFIRMVFYPSATQGEGLRQPLQRAFARYPASMIEIVAVDGQNESNLIGKTLAEVAMERSSDVATTAQTLMARGSVQVVVRFFQPERYDRFIMSPYTFLTTHWDLSGRTDENPIFDYLHRQVGQGLVSWEEAAKKLSLEPASFLGLTDRGTIEVDQWADLTVIDPRLLSSYRNLPHQVQRDDILDMTDSTEATNLPSEDANQYPLRYLFVNGVLLYSEGQQVEQYPGRFLQRNR</sequence>
<dbReference type="Pfam" id="PF07969">
    <property type="entry name" value="Amidohydro_3"/>
    <property type="match status" value="1"/>
</dbReference>
<dbReference type="SUPFAM" id="SSF51338">
    <property type="entry name" value="Composite domain of metallo-dependent hydrolases"/>
    <property type="match status" value="1"/>
</dbReference>
<dbReference type="EMBL" id="CP045875">
    <property type="protein sequence ID" value="QGG47587.1"/>
    <property type="molecule type" value="Genomic_DNA"/>
</dbReference>
<evidence type="ECO:0000313" key="4">
    <source>
        <dbReference type="EMBL" id="QGG47587.1"/>
    </source>
</evidence>
<evidence type="ECO:0000313" key="5">
    <source>
        <dbReference type="Proteomes" id="UP000366051"/>
    </source>
</evidence>
<protein>
    <submittedName>
        <fullName evidence="4">N-acyl-d-aspartate/d-glutamate deacylase, putative</fullName>
        <ecNumber evidence="4">3.5.1.81</ecNumber>
    </submittedName>
</protein>
<keyword evidence="5" id="KW-1185">Reference proteome</keyword>
<dbReference type="Gene3D" id="3.20.20.140">
    <property type="entry name" value="Metal-dependent hydrolases"/>
    <property type="match status" value="1"/>
</dbReference>
<dbReference type="PANTHER" id="PTHR11113">
    <property type="entry name" value="N-ACETYLGLUCOSAMINE-6-PHOSPHATE DEACETYLASE"/>
    <property type="match status" value="1"/>
</dbReference>
<dbReference type="SUPFAM" id="SSF51556">
    <property type="entry name" value="Metallo-dependent hydrolases"/>
    <property type="match status" value="1"/>
</dbReference>
<dbReference type="GO" id="GO:0047420">
    <property type="term" value="F:N-acyl-D-amino-acid deacylase activity"/>
    <property type="evidence" value="ECO:0007669"/>
    <property type="project" value="UniProtKB-EC"/>
</dbReference>
<dbReference type="InterPro" id="IPR013108">
    <property type="entry name" value="Amidohydro_3"/>
</dbReference>
<dbReference type="InterPro" id="IPR032466">
    <property type="entry name" value="Metal_Hydrolase"/>
</dbReference>
<evidence type="ECO:0000256" key="1">
    <source>
        <dbReference type="ARBA" id="ARBA00010716"/>
    </source>
</evidence>
<dbReference type="GO" id="GO:0006046">
    <property type="term" value="P:N-acetylglucosamine catabolic process"/>
    <property type="evidence" value="ECO:0007669"/>
    <property type="project" value="TreeGrafter"/>
</dbReference>
<reference evidence="5" key="1">
    <citation type="submission" date="2019-11" db="EMBL/GenBank/DDBJ databases">
        <title>Genome sequence of Heliorestis convoluta strain HH, an alkaliphilic and minimalistic phototrophic bacterium from a soda lake in Egypt.</title>
        <authorList>
            <person name="Dewey E.D."/>
            <person name="Stokes L.M."/>
            <person name="Burchell B.M."/>
            <person name="Shaffer K.N."/>
            <person name="Huntington A.M."/>
            <person name="Baker J.M."/>
            <person name="Nadendla S."/>
            <person name="Giglio M.G."/>
            <person name="Touchman J.W."/>
            <person name="Blankenship R.E."/>
            <person name="Madigan M.T."/>
            <person name="Sattley W.M."/>
        </authorList>
    </citation>
    <scope>NUCLEOTIDE SEQUENCE [LARGE SCALE GENOMIC DNA]</scope>
    <source>
        <strain evidence="5">HH</strain>
    </source>
</reference>
<dbReference type="PANTHER" id="PTHR11113:SF14">
    <property type="entry name" value="N-ACETYLGLUCOSAMINE-6-PHOSPHATE DEACETYLASE"/>
    <property type="match status" value="1"/>
</dbReference>
<keyword evidence="2 4" id="KW-0378">Hydrolase</keyword>
<name>A0A5Q2MY83_9FIRM</name>
<dbReference type="EC" id="3.5.1.81" evidence="4"/>
<organism evidence="4 5">
    <name type="scientific">Heliorestis convoluta</name>
    <dbReference type="NCBI Taxonomy" id="356322"/>
    <lineage>
        <taxon>Bacteria</taxon>
        <taxon>Bacillati</taxon>
        <taxon>Bacillota</taxon>
        <taxon>Clostridia</taxon>
        <taxon>Eubacteriales</taxon>
        <taxon>Heliobacteriaceae</taxon>
        <taxon>Heliorestis</taxon>
    </lineage>
</organism>
<proteinExistence type="inferred from homology"/>
<dbReference type="OrthoDB" id="9775607at2"/>
<dbReference type="KEGG" id="hcv:FTV88_1440"/>
<comment type="similarity">
    <text evidence="1">Belongs to the metallo-dependent hydrolases superfamily. NagA family.</text>
</comment>